<comment type="caution">
    <text evidence="4">The sequence shown here is derived from an EMBL/GenBank/DDBJ whole genome shotgun (WGS) entry which is preliminary data.</text>
</comment>
<dbReference type="InterPro" id="IPR057670">
    <property type="entry name" value="SH3_retrovirus"/>
</dbReference>
<dbReference type="Pfam" id="PF22936">
    <property type="entry name" value="Pol_BBD"/>
    <property type="match status" value="1"/>
</dbReference>
<dbReference type="InterPro" id="IPR001878">
    <property type="entry name" value="Znf_CCHC"/>
</dbReference>
<proteinExistence type="predicted"/>
<keyword evidence="1" id="KW-0862">Zinc</keyword>
<keyword evidence="1" id="KW-0479">Metal-binding</keyword>
<gene>
    <name evidence="4" type="ORF">QE152_g30324</name>
</gene>
<dbReference type="Pfam" id="PF25597">
    <property type="entry name" value="SH3_retrovirus"/>
    <property type="match status" value="1"/>
</dbReference>
<evidence type="ECO:0000256" key="1">
    <source>
        <dbReference type="PROSITE-ProRule" id="PRU00047"/>
    </source>
</evidence>
<dbReference type="Pfam" id="PF00098">
    <property type="entry name" value="zf-CCHC"/>
    <property type="match status" value="1"/>
</dbReference>
<evidence type="ECO:0000259" key="3">
    <source>
        <dbReference type="PROSITE" id="PS50158"/>
    </source>
</evidence>
<feature type="compositionally biased region" description="Basic and acidic residues" evidence="2">
    <location>
        <begin position="412"/>
        <end position="429"/>
    </location>
</feature>
<accession>A0AAW1JF14</accession>
<reference evidence="4 5" key="1">
    <citation type="journal article" date="2024" name="BMC Genomics">
        <title>De novo assembly and annotation of Popillia japonica's genome with initial clues to its potential as an invasive pest.</title>
        <authorList>
            <person name="Cucini C."/>
            <person name="Boschi S."/>
            <person name="Funari R."/>
            <person name="Cardaioli E."/>
            <person name="Iannotti N."/>
            <person name="Marturano G."/>
            <person name="Paoli F."/>
            <person name="Bruttini M."/>
            <person name="Carapelli A."/>
            <person name="Frati F."/>
            <person name="Nardi F."/>
        </authorList>
    </citation>
    <scope>NUCLEOTIDE SEQUENCE [LARGE SCALE GENOMIC DNA]</scope>
    <source>
        <strain evidence="4">DMR45628</strain>
    </source>
</reference>
<sequence>MRQSSQINLEYWDWMSSAGPEELTWIDARMYAILEQVLLPSVRIVYAAPHRFTLAQDNSAVHSARVVQDWQLMDNTNTNMRQNQTAFHSSSRGCFRCGEVGHFKRDCKRNYSSESRGHSQTAYQEKPNNYEQGKRHFQQNRGTRRSRGNYNNNRGQFYRSNYVDRDENKNVEVNSDSEDKSVCFMGQVIDDKYKEIETNDKVTFFVDSGCTDHMVNKKQYVSDLVMLKNPIRVAVAKDKEFVLAVAIGNIKLEMSNMKVIFENGFVKLFDKNMKLIAIGERNNLYELSFDIQNLQCLNVENINNDLMKWHKSLPDVTPAEKWFGSKPNVKNLRVFGCLAYNHIPKELGGEKFDPKVEKCIMLGYASTGYRLWNIEKQMVIISKNVQFDENNFWHRKKMGMIIDDDEDLNKKDKIGNVKQNGDTRSKNSDDQDEIENIIEDIRIDKRPIKTPIKYDDYELYMAFDAVSYVEDIPQNHDEISNRKDKENWIEAMNREIAAIEENQTWEMIKTPNDVEILDTKWCLVQTTLFNMNNIHHVAEKSPDDVQPILDWFEDHYVGRLNRRGNGRRQPLFPHEMWNFYNRTLTQQDRTNNHAEAAHRLQRELGMDHPTIWKLIDGLRKVQTNLLCT</sequence>
<dbReference type="InterPro" id="IPR036875">
    <property type="entry name" value="Znf_CCHC_sf"/>
</dbReference>
<protein>
    <submittedName>
        <fullName evidence="4">Zinc knuckle</fullName>
    </submittedName>
</protein>
<feature type="compositionally biased region" description="Basic residues" evidence="2">
    <location>
        <begin position="135"/>
        <end position="147"/>
    </location>
</feature>
<feature type="region of interest" description="Disordered" evidence="2">
    <location>
        <begin position="412"/>
        <end position="431"/>
    </location>
</feature>
<feature type="compositionally biased region" description="Polar residues" evidence="2">
    <location>
        <begin position="118"/>
        <end position="131"/>
    </location>
</feature>
<dbReference type="PROSITE" id="PS50158">
    <property type="entry name" value="ZF_CCHC"/>
    <property type="match status" value="1"/>
</dbReference>
<keyword evidence="5" id="KW-1185">Reference proteome</keyword>
<organism evidence="4 5">
    <name type="scientific">Popillia japonica</name>
    <name type="common">Japanese beetle</name>
    <dbReference type="NCBI Taxonomy" id="7064"/>
    <lineage>
        <taxon>Eukaryota</taxon>
        <taxon>Metazoa</taxon>
        <taxon>Ecdysozoa</taxon>
        <taxon>Arthropoda</taxon>
        <taxon>Hexapoda</taxon>
        <taxon>Insecta</taxon>
        <taxon>Pterygota</taxon>
        <taxon>Neoptera</taxon>
        <taxon>Endopterygota</taxon>
        <taxon>Coleoptera</taxon>
        <taxon>Polyphaga</taxon>
        <taxon>Scarabaeiformia</taxon>
        <taxon>Scarabaeidae</taxon>
        <taxon>Rutelinae</taxon>
        <taxon>Popillia</taxon>
    </lineage>
</organism>
<dbReference type="InterPro" id="IPR054722">
    <property type="entry name" value="PolX-like_BBD"/>
</dbReference>
<feature type="domain" description="CCHC-type" evidence="3">
    <location>
        <begin position="94"/>
        <end position="109"/>
    </location>
</feature>
<evidence type="ECO:0000313" key="4">
    <source>
        <dbReference type="EMBL" id="KAK9701824.1"/>
    </source>
</evidence>
<feature type="region of interest" description="Disordered" evidence="2">
    <location>
        <begin position="110"/>
        <end position="156"/>
    </location>
</feature>
<keyword evidence="1" id="KW-0863">Zinc-finger</keyword>
<dbReference type="Gene3D" id="4.10.60.10">
    <property type="entry name" value="Zinc finger, CCHC-type"/>
    <property type="match status" value="1"/>
</dbReference>
<dbReference type="AlphaFoldDB" id="A0AAW1JF14"/>
<dbReference type="Proteomes" id="UP001458880">
    <property type="component" value="Unassembled WGS sequence"/>
</dbReference>
<name>A0AAW1JF14_POPJA</name>
<dbReference type="EMBL" id="JASPKY010000406">
    <property type="protein sequence ID" value="KAK9701824.1"/>
    <property type="molecule type" value="Genomic_DNA"/>
</dbReference>
<evidence type="ECO:0000313" key="5">
    <source>
        <dbReference type="Proteomes" id="UP001458880"/>
    </source>
</evidence>
<dbReference type="SMART" id="SM00343">
    <property type="entry name" value="ZnF_C2HC"/>
    <property type="match status" value="1"/>
</dbReference>
<dbReference type="GO" id="GO:0003676">
    <property type="term" value="F:nucleic acid binding"/>
    <property type="evidence" value="ECO:0007669"/>
    <property type="project" value="InterPro"/>
</dbReference>
<evidence type="ECO:0000256" key="2">
    <source>
        <dbReference type="SAM" id="MobiDB-lite"/>
    </source>
</evidence>
<dbReference type="GO" id="GO:0008270">
    <property type="term" value="F:zinc ion binding"/>
    <property type="evidence" value="ECO:0007669"/>
    <property type="project" value="UniProtKB-KW"/>
</dbReference>
<dbReference type="SUPFAM" id="SSF57756">
    <property type="entry name" value="Retrovirus zinc finger-like domains"/>
    <property type="match status" value="1"/>
</dbReference>